<feature type="chain" id="PRO_5047209394" evidence="6">
    <location>
        <begin position="22"/>
        <end position="492"/>
    </location>
</feature>
<keyword evidence="10" id="KW-1185">Reference proteome</keyword>
<dbReference type="PROSITE" id="PS51257">
    <property type="entry name" value="PROKAR_LIPOPROTEIN"/>
    <property type="match status" value="1"/>
</dbReference>
<name>A0ABR7DKE2_9BACT</name>
<feature type="domain" description="RagB/SusD" evidence="7">
    <location>
        <begin position="367"/>
        <end position="483"/>
    </location>
</feature>
<dbReference type="InterPro" id="IPR033985">
    <property type="entry name" value="SusD-like_N"/>
</dbReference>
<comment type="subcellular location">
    <subcellularLocation>
        <location evidence="1">Cell outer membrane</location>
    </subcellularLocation>
</comment>
<protein>
    <submittedName>
        <fullName evidence="9">RagB/SusD family nutrient uptake outer membrane protein</fullName>
    </submittedName>
</protein>
<keyword evidence="3 6" id="KW-0732">Signal</keyword>
<evidence type="ECO:0000256" key="1">
    <source>
        <dbReference type="ARBA" id="ARBA00004442"/>
    </source>
</evidence>
<dbReference type="Proteomes" id="UP000651475">
    <property type="component" value="Unassembled WGS sequence"/>
</dbReference>
<dbReference type="SUPFAM" id="SSF48452">
    <property type="entry name" value="TPR-like"/>
    <property type="match status" value="1"/>
</dbReference>
<evidence type="ECO:0000256" key="2">
    <source>
        <dbReference type="ARBA" id="ARBA00006275"/>
    </source>
</evidence>
<dbReference type="Pfam" id="PF14322">
    <property type="entry name" value="SusD-like_3"/>
    <property type="match status" value="1"/>
</dbReference>
<comment type="caution">
    <text evidence="9">The sequence shown here is derived from an EMBL/GenBank/DDBJ whole genome shotgun (WGS) entry which is preliminary data.</text>
</comment>
<dbReference type="InterPro" id="IPR011990">
    <property type="entry name" value="TPR-like_helical_dom_sf"/>
</dbReference>
<gene>
    <name evidence="9" type="ORF">H8S65_01410</name>
</gene>
<evidence type="ECO:0000256" key="4">
    <source>
        <dbReference type="ARBA" id="ARBA00023136"/>
    </source>
</evidence>
<dbReference type="Pfam" id="PF07980">
    <property type="entry name" value="SusD_RagB"/>
    <property type="match status" value="1"/>
</dbReference>
<dbReference type="Gene3D" id="1.25.40.390">
    <property type="match status" value="1"/>
</dbReference>
<evidence type="ECO:0000313" key="10">
    <source>
        <dbReference type="Proteomes" id="UP000651475"/>
    </source>
</evidence>
<keyword evidence="4" id="KW-0472">Membrane</keyword>
<feature type="signal peptide" evidence="6">
    <location>
        <begin position="1"/>
        <end position="21"/>
    </location>
</feature>
<evidence type="ECO:0000256" key="6">
    <source>
        <dbReference type="SAM" id="SignalP"/>
    </source>
</evidence>
<keyword evidence="5" id="KW-0998">Cell outer membrane</keyword>
<dbReference type="EMBL" id="JACOOJ010000001">
    <property type="protein sequence ID" value="MBC5631437.1"/>
    <property type="molecule type" value="Genomic_DNA"/>
</dbReference>
<comment type="similarity">
    <text evidence="2">Belongs to the SusD family.</text>
</comment>
<evidence type="ECO:0000256" key="5">
    <source>
        <dbReference type="ARBA" id="ARBA00023237"/>
    </source>
</evidence>
<evidence type="ECO:0000256" key="3">
    <source>
        <dbReference type="ARBA" id="ARBA00022729"/>
    </source>
</evidence>
<proteinExistence type="inferred from homology"/>
<feature type="domain" description="SusD-like N-terminal" evidence="8">
    <location>
        <begin position="93"/>
        <end position="240"/>
    </location>
</feature>
<organism evidence="9 10">
    <name type="scientific">Parabacteroides hominis</name>
    <dbReference type="NCBI Taxonomy" id="2763057"/>
    <lineage>
        <taxon>Bacteria</taxon>
        <taxon>Pseudomonadati</taxon>
        <taxon>Bacteroidota</taxon>
        <taxon>Bacteroidia</taxon>
        <taxon>Bacteroidales</taxon>
        <taxon>Tannerellaceae</taxon>
        <taxon>Parabacteroides</taxon>
    </lineage>
</organism>
<accession>A0ABR7DKE2</accession>
<evidence type="ECO:0000259" key="7">
    <source>
        <dbReference type="Pfam" id="PF07980"/>
    </source>
</evidence>
<evidence type="ECO:0000259" key="8">
    <source>
        <dbReference type="Pfam" id="PF14322"/>
    </source>
</evidence>
<reference evidence="9 10" key="1">
    <citation type="submission" date="2020-08" db="EMBL/GenBank/DDBJ databases">
        <title>Genome public.</title>
        <authorList>
            <person name="Liu C."/>
            <person name="Sun Q."/>
        </authorList>
    </citation>
    <scope>NUCLEOTIDE SEQUENCE [LARGE SCALE GENOMIC DNA]</scope>
    <source>
        <strain evidence="9 10">NSJ-79</strain>
    </source>
</reference>
<evidence type="ECO:0000313" key="9">
    <source>
        <dbReference type="EMBL" id="MBC5631437.1"/>
    </source>
</evidence>
<dbReference type="RefSeq" id="WP_186928172.1">
    <property type="nucleotide sequence ID" value="NZ_JACOOJ010000001.1"/>
</dbReference>
<sequence>MKKNILNACVLLALGCGFSGCGNSFLETDYYKGIDVDAGLSTVDNISTALNGTYYNLYYYYFAGNYAISIGDIPTDISYWNSKTGHFDGIYQFTFTDTDTYLKNIWEYGYKTADNAARIIEGAPAIYESSTAEEKAVLDRNMAEAYALRGYAQLLLTNIYAHQVKVNGTDFSSEPGIVIIDKPIEALAQVSRSTVGQSYEAVLSDFKNAISHFDAAGGDRGQLLYFNKAAVYGLLARTYLYLENWDEAMTYAQKALDEAGITSLTYKKESYRALYNGGESNSESLFALAITETQNWSANSCGTLWSTYNFSPSPKLQSLYGENDCRTSLIEWDATSSLTVPVFKSGKFSHASGNSAYGTNYIVNAPEMFLIIAEANLKSSNGSLSNAQNALLTVAKRNADITSVSDLPATSEALMSFIKDERARELFQEGLRLYDLRRWDEDAEVYAYSAPNVMYTYTNYKISNLLFPIPSAEINSGFGVEQNDWMGTLPKK</sequence>
<dbReference type="InterPro" id="IPR012944">
    <property type="entry name" value="SusD_RagB_dom"/>
</dbReference>